<evidence type="ECO:0000256" key="1">
    <source>
        <dbReference type="ARBA" id="ARBA00000085"/>
    </source>
</evidence>
<dbReference type="FunFam" id="3.30.565.10:FF:000006">
    <property type="entry name" value="Sensor histidine kinase WalK"/>
    <property type="match status" value="1"/>
</dbReference>
<gene>
    <name evidence="9" type="ORF">SAMN05443292_2024</name>
</gene>
<proteinExistence type="predicted"/>
<keyword evidence="7" id="KW-0472">Membrane</keyword>
<dbReference type="Proteomes" id="UP000198931">
    <property type="component" value="Unassembled WGS sequence"/>
</dbReference>
<dbReference type="InterPro" id="IPR003661">
    <property type="entry name" value="HisK_dim/P_dom"/>
</dbReference>
<dbReference type="InterPro" id="IPR036890">
    <property type="entry name" value="HATPase_C_sf"/>
</dbReference>
<dbReference type="SUPFAM" id="SSF47384">
    <property type="entry name" value="Homodimeric domain of signal transducing histidine kinase"/>
    <property type="match status" value="1"/>
</dbReference>
<keyword evidence="6" id="KW-0902">Two-component regulatory system</keyword>
<dbReference type="EC" id="2.7.13.3" evidence="2"/>
<evidence type="ECO:0000256" key="5">
    <source>
        <dbReference type="ARBA" id="ARBA00022777"/>
    </source>
</evidence>
<reference evidence="9 10" key="1">
    <citation type="submission" date="2016-10" db="EMBL/GenBank/DDBJ databases">
        <authorList>
            <person name="de Groot N.N."/>
        </authorList>
    </citation>
    <scope>NUCLEOTIDE SEQUENCE [LARGE SCALE GENOMIC DNA]</scope>
    <source>
        <strain evidence="9 10">DSM 26000</strain>
    </source>
</reference>
<dbReference type="InterPro" id="IPR004358">
    <property type="entry name" value="Sig_transdc_His_kin-like_C"/>
</dbReference>
<feature type="transmembrane region" description="Helical" evidence="7">
    <location>
        <begin position="260"/>
        <end position="279"/>
    </location>
</feature>
<keyword evidence="7" id="KW-1133">Transmembrane helix</keyword>
<dbReference type="SUPFAM" id="SSF55874">
    <property type="entry name" value="ATPase domain of HSP90 chaperone/DNA topoisomerase II/histidine kinase"/>
    <property type="match status" value="1"/>
</dbReference>
<evidence type="ECO:0000313" key="10">
    <source>
        <dbReference type="Proteomes" id="UP000198931"/>
    </source>
</evidence>
<evidence type="ECO:0000256" key="4">
    <source>
        <dbReference type="ARBA" id="ARBA00022679"/>
    </source>
</evidence>
<keyword evidence="3" id="KW-0597">Phosphoprotein</keyword>
<dbReference type="InterPro" id="IPR050736">
    <property type="entry name" value="Sensor_HK_Regulatory"/>
</dbReference>
<keyword evidence="7" id="KW-0812">Transmembrane</keyword>
<keyword evidence="10" id="KW-1185">Reference proteome</keyword>
<dbReference type="SMART" id="SM00387">
    <property type="entry name" value="HATPase_c"/>
    <property type="match status" value="1"/>
</dbReference>
<dbReference type="PANTHER" id="PTHR43711:SF26">
    <property type="entry name" value="SENSOR HISTIDINE KINASE RCSC"/>
    <property type="match status" value="1"/>
</dbReference>
<dbReference type="PANTHER" id="PTHR43711">
    <property type="entry name" value="TWO-COMPONENT HISTIDINE KINASE"/>
    <property type="match status" value="1"/>
</dbReference>
<evidence type="ECO:0000256" key="7">
    <source>
        <dbReference type="SAM" id="Phobius"/>
    </source>
</evidence>
<dbReference type="Pfam" id="PF00512">
    <property type="entry name" value="HisKA"/>
    <property type="match status" value="1"/>
</dbReference>
<organism evidence="9 10">
    <name type="scientific">Halpernia frigidisoli</name>
    <dbReference type="NCBI Taxonomy" id="1125876"/>
    <lineage>
        <taxon>Bacteria</taxon>
        <taxon>Pseudomonadati</taxon>
        <taxon>Bacteroidota</taxon>
        <taxon>Flavobacteriia</taxon>
        <taxon>Flavobacteriales</taxon>
        <taxon>Weeksellaceae</taxon>
        <taxon>Chryseobacterium group</taxon>
        <taxon>Halpernia</taxon>
    </lineage>
</organism>
<dbReference type="Pfam" id="PF02518">
    <property type="entry name" value="HATPase_c"/>
    <property type="match status" value="1"/>
</dbReference>
<dbReference type="GO" id="GO:0000155">
    <property type="term" value="F:phosphorelay sensor kinase activity"/>
    <property type="evidence" value="ECO:0007669"/>
    <property type="project" value="InterPro"/>
</dbReference>
<dbReference type="SMART" id="SM00388">
    <property type="entry name" value="HisKA"/>
    <property type="match status" value="1"/>
</dbReference>
<dbReference type="CDD" id="cd00082">
    <property type="entry name" value="HisKA"/>
    <property type="match status" value="1"/>
</dbReference>
<evidence type="ECO:0000259" key="8">
    <source>
        <dbReference type="PROSITE" id="PS50109"/>
    </source>
</evidence>
<dbReference type="AlphaFoldDB" id="A0A1I3GU78"/>
<name>A0A1I3GU78_9FLAO</name>
<protein>
    <recommendedName>
        <fullName evidence="2">histidine kinase</fullName>
        <ecNumber evidence="2">2.7.13.3</ecNumber>
    </recommendedName>
</protein>
<keyword evidence="4" id="KW-0808">Transferase</keyword>
<dbReference type="InterPro" id="IPR003594">
    <property type="entry name" value="HATPase_dom"/>
</dbReference>
<feature type="transmembrane region" description="Helical" evidence="7">
    <location>
        <begin position="12"/>
        <end position="32"/>
    </location>
</feature>
<dbReference type="Gene3D" id="1.10.287.130">
    <property type="match status" value="1"/>
</dbReference>
<dbReference type="STRING" id="1125876.SAMN05443292_2024"/>
<sequence>MNIKVNNKFIPIISVFMTISLVVFTSFQFYWLKGYYSALEQEFSNKVYSALESSAKTINEIEINKYLNEDYKNFGKTVLAGKNQPSLTTISQVEDSASRRSLTYTRSILEQQNIPISKRGDSLKLATLRTDENLIRLKLDSTERQPLTTDLSRSLENGDYTTKEFAGIVGSNLPISKRVNDRVLDSVVTKELKIRGISTPIGFAVFDKNEKPTKIVNSLFKKEEKDPYRYPLFTDGQDRTLFTLNLVFPRKDYSLARNNLPMLLGTFMSLLTILGIYIISINYMMRQKKIAEVKTDFINNMSHEFKTPLATISVATDSLANDKIATNPEKVKYYSALIKQENLRMKKQVENVLNMSKLERNEMELFLKETDVRALINRMADSFKLIVEKRDGVIEKDFTATKHIFKIDEFHMSNALINLLDNANKYSPEAPKINIKTKNEGNWYVIEIKDQGMGMETLNKGKIFEKFFREETGNIHNVKGQGLGLSYVKKIIELHKGQILVESAKDQGSTFTIKLPMV</sequence>
<evidence type="ECO:0000256" key="6">
    <source>
        <dbReference type="ARBA" id="ARBA00023012"/>
    </source>
</evidence>
<evidence type="ECO:0000313" key="9">
    <source>
        <dbReference type="EMBL" id="SFI26957.1"/>
    </source>
</evidence>
<dbReference type="Gene3D" id="3.30.565.10">
    <property type="entry name" value="Histidine kinase-like ATPase, C-terminal domain"/>
    <property type="match status" value="1"/>
</dbReference>
<dbReference type="InterPro" id="IPR005467">
    <property type="entry name" value="His_kinase_dom"/>
</dbReference>
<dbReference type="PRINTS" id="PR00344">
    <property type="entry name" value="BCTRLSENSOR"/>
</dbReference>
<comment type="catalytic activity">
    <reaction evidence="1">
        <text>ATP + protein L-histidine = ADP + protein N-phospho-L-histidine.</text>
        <dbReference type="EC" id="2.7.13.3"/>
    </reaction>
</comment>
<feature type="domain" description="Histidine kinase" evidence="8">
    <location>
        <begin position="300"/>
        <end position="518"/>
    </location>
</feature>
<accession>A0A1I3GU78</accession>
<dbReference type="EMBL" id="FOQT01000003">
    <property type="protein sequence ID" value="SFI26957.1"/>
    <property type="molecule type" value="Genomic_DNA"/>
</dbReference>
<dbReference type="InterPro" id="IPR036097">
    <property type="entry name" value="HisK_dim/P_sf"/>
</dbReference>
<dbReference type="PROSITE" id="PS50109">
    <property type="entry name" value="HIS_KIN"/>
    <property type="match status" value="1"/>
</dbReference>
<evidence type="ECO:0000256" key="2">
    <source>
        <dbReference type="ARBA" id="ARBA00012438"/>
    </source>
</evidence>
<evidence type="ECO:0000256" key="3">
    <source>
        <dbReference type="ARBA" id="ARBA00022553"/>
    </source>
</evidence>
<keyword evidence="5 9" id="KW-0418">Kinase</keyword>